<name>A0A1S5RS92_9MYRI</name>
<feature type="transmembrane region" description="Helical" evidence="1">
    <location>
        <begin position="119"/>
        <end position="148"/>
    </location>
</feature>
<keyword evidence="2" id="KW-0732">Signal</keyword>
<gene>
    <name evidence="3" type="primary">ND6</name>
</gene>
<accession>A0A1S5RS92</accession>
<evidence type="ECO:0000256" key="1">
    <source>
        <dbReference type="SAM" id="Phobius"/>
    </source>
</evidence>
<organism evidence="3">
    <name type="scientific">Xystodesmus sp. YD-2016</name>
    <dbReference type="NCBI Taxonomy" id="1904352"/>
    <lineage>
        <taxon>Eukaryota</taxon>
        <taxon>Metazoa</taxon>
        <taxon>Ecdysozoa</taxon>
        <taxon>Arthropoda</taxon>
        <taxon>Myriapoda</taxon>
        <taxon>Diplopoda</taxon>
        <taxon>Helminthomorpha</taxon>
        <taxon>Polydesmida</taxon>
        <taxon>Xystodesmidae</taxon>
        <taxon>Xystodesminae</taxon>
        <taxon>Xystodesmini</taxon>
        <taxon>Xystodesmus</taxon>
    </lineage>
</organism>
<proteinExistence type="predicted"/>
<feature type="transmembrane region" description="Helical" evidence="1">
    <location>
        <begin position="42"/>
        <end position="68"/>
    </location>
</feature>
<keyword evidence="1" id="KW-0812">Transmembrane</keyword>
<reference evidence="3" key="1">
    <citation type="journal article" date="2016" name="Zookeys">
        <title>Complete mitochondrial genomes of two flat-backed millipedes by next-generation sequencing (Diplopoda, Polydesmida).</title>
        <authorList>
            <person name="Dong Y."/>
            <person name="Zhu L."/>
            <person name="Bai Y."/>
            <person name="Ou Y."/>
            <person name="Wang C."/>
        </authorList>
    </citation>
    <scope>NUCLEOTIDE SEQUENCE</scope>
</reference>
<evidence type="ECO:0000313" key="3">
    <source>
        <dbReference type="EMBL" id="AOR87180.1"/>
    </source>
</evidence>
<feature type="chain" id="PRO_5012593921" evidence="2">
    <location>
        <begin position="18"/>
        <end position="156"/>
    </location>
</feature>
<dbReference type="AlphaFoldDB" id="A0A1S5RS92"/>
<protein>
    <submittedName>
        <fullName evidence="3">NADH dehydrogenase subunit 6</fullName>
    </submittedName>
</protein>
<feature type="transmembrane region" description="Helical" evidence="1">
    <location>
        <begin position="80"/>
        <end position="99"/>
    </location>
</feature>
<keyword evidence="3" id="KW-0496">Mitochondrion</keyword>
<keyword evidence="1" id="KW-1133">Transmembrane helix</keyword>
<sequence length="156" mass="17566">MMMLFIFMSLIVSFSFSQVMSPMVLALLVVGMGVLVMFNLGLMLPLFWFSYIILLTFLGGLLIIFVYMASLCPNEPIININWLGLFGGVGLMWIQYEWWSMGDLLFMGSLSEVSVLLKMYFSGMISLVCLLVIYLLIVLLVVVDLSLFSEGSLKVK</sequence>
<evidence type="ECO:0000256" key="2">
    <source>
        <dbReference type="SAM" id="SignalP"/>
    </source>
</evidence>
<feature type="signal peptide" evidence="2">
    <location>
        <begin position="1"/>
        <end position="17"/>
    </location>
</feature>
<dbReference type="EMBL" id="KU721886">
    <property type="protein sequence ID" value="AOR87180.1"/>
    <property type="molecule type" value="Genomic_DNA"/>
</dbReference>
<geneLocation type="mitochondrion" evidence="3"/>
<keyword evidence="1" id="KW-0472">Membrane</keyword>